<protein>
    <submittedName>
        <fullName evidence="2">CBFD_NFYB_HMF domain-containing protein</fullName>
    </submittedName>
</protein>
<reference evidence="2" key="1">
    <citation type="submission" date="2016-11" db="UniProtKB">
        <authorList>
            <consortium name="WormBaseParasite"/>
        </authorList>
    </citation>
    <scope>IDENTIFICATION</scope>
    <source>
        <strain evidence="2">KR3021</strain>
    </source>
</reference>
<sequence>MEDSGNRTFLNDLNCSEPELENYKEDDNDKGEDLDTSDNESDVDSNEDLDDDMQYDGLIPDQIRFLPIANISRVMKRVIPRNAKLSKEARECVQECVSEFISFISSEASEQCHNQKRKTITSEDIINAFNCLDMIKYGTILTEFLNKCKETHNTCGSVVKQTNNGNYFSGVETDSIFENIRLKHRNENQIAIKKFDSVMTEDWDQNCSTSSEIQRDNYQIQSQKALLNQSSVHQQKNYSMNHAQSNLSSNQFPIQNIQPNMKNMNDTILHHSQNFLNTHSLKRPSAVILSPQREHMTIINDVHQQVPGNTNHPMSSLTSDPISKVVDSMHNDRLSANLNAANQHETAGELVPCEIMIDTNSGNYFLVAQSFNGETNCIPIDKDSLSKYGISPFIK</sequence>
<accession>A0AC35U496</accession>
<evidence type="ECO:0000313" key="2">
    <source>
        <dbReference type="WBParaSite" id="RSKR_0000789050.1"/>
    </source>
</evidence>
<evidence type="ECO:0000313" key="1">
    <source>
        <dbReference type="Proteomes" id="UP000095286"/>
    </source>
</evidence>
<dbReference type="WBParaSite" id="RSKR_0000789050.1">
    <property type="protein sequence ID" value="RSKR_0000789050.1"/>
    <property type="gene ID" value="RSKR_0000789050"/>
</dbReference>
<dbReference type="Proteomes" id="UP000095286">
    <property type="component" value="Unplaced"/>
</dbReference>
<organism evidence="1 2">
    <name type="scientific">Rhabditophanes sp. KR3021</name>
    <dbReference type="NCBI Taxonomy" id="114890"/>
    <lineage>
        <taxon>Eukaryota</taxon>
        <taxon>Metazoa</taxon>
        <taxon>Ecdysozoa</taxon>
        <taxon>Nematoda</taxon>
        <taxon>Chromadorea</taxon>
        <taxon>Rhabditida</taxon>
        <taxon>Tylenchina</taxon>
        <taxon>Panagrolaimomorpha</taxon>
        <taxon>Strongyloidoidea</taxon>
        <taxon>Alloionematidae</taxon>
        <taxon>Rhabditophanes</taxon>
    </lineage>
</organism>
<name>A0AC35U496_9BILA</name>
<proteinExistence type="predicted"/>